<dbReference type="NCBIfam" id="NF003657">
    <property type="entry name" value="PRK05289.1"/>
    <property type="match status" value="1"/>
</dbReference>
<dbReference type="GO" id="GO:0009245">
    <property type="term" value="P:lipid A biosynthetic process"/>
    <property type="evidence" value="ECO:0007669"/>
    <property type="project" value="UniProtKB-KW"/>
</dbReference>
<dbReference type="PANTHER" id="PTHR43480">
    <property type="entry name" value="ACYL-[ACYL-CARRIER-PROTEIN]--UDP-N-ACETYLGLUCOSAMINE O-ACYLTRANSFERASE"/>
    <property type="match status" value="1"/>
</dbReference>
<dbReference type="InterPro" id="IPR037157">
    <property type="entry name" value="Acetyltransf_C_sf"/>
</dbReference>
<dbReference type="Pfam" id="PF13720">
    <property type="entry name" value="Acetyltransf_11"/>
    <property type="match status" value="1"/>
</dbReference>
<dbReference type="InterPro" id="IPR001451">
    <property type="entry name" value="Hexapep"/>
</dbReference>
<keyword evidence="2" id="KW-0441">Lipid A biosynthesis</keyword>
<dbReference type="STRING" id="1297750.SAMN05444405_110129"/>
<keyword evidence="1" id="KW-0444">Lipid biosynthesis</keyword>
<protein>
    <submittedName>
        <fullName evidence="7">Acyl-[acyl-carrier-protein]--UDP-N-acetylglucosamine O-acyltransferase</fullName>
    </submittedName>
</protein>
<gene>
    <name evidence="7" type="ORF">SAMN05444405_110129</name>
</gene>
<keyword evidence="8" id="KW-1185">Reference proteome</keyword>
<dbReference type="PIRSF" id="PIRSF000456">
    <property type="entry name" value="UDP-GlcNAc_acltr"/>
    <property type="match status" value="1"/>
</dbReference>
<evidence type="ECO:0000313" key="7">
    <source>
        <dbReference type="EMBL" id="SHF57385.1"/>
    </source>
</evidence>
<name>A0A1M5CRP3_9BACE</name>
<dbReference type="GO" id="GO:0008780">
    <property type="term" value="F:acyl-[acyl-carrier-protein]-UDP-N-acetylglucosamine O-acyltransferase activity"/>
    <property type="evidence" value="ECO:0007669"/>
    <property type="project" value="InterPro"/>
</dbReference>
<keyword evidence="3 7" id="KW-0808">Transferase</keyword>
<reference evidence="7 8" key="1">
    <citation type="submission" date="2016-11" db="EMBL/GenBank/DDBJ databases">
        <authorList>
            <person name="Jaros S."/>
            <person name="Januszkiewicz K."/>
            <person name="Wedrychowicz H."/>
        </authorList>
    </citation>
    <scope>NUCLEOTIDE SEQUENCE [LARGE SCALE GENOMIC DNA]</scope>
    <source>
        <strain evidence="7 8">DSM 26991</strain>
    </source>
</reference>
<proteinExistence type="predicted"/>
<dbReference type="Pfam" id="PF00132">
    <property type="entry name" value="Hexapep"/>
    <property type="match status" value="2"/>
</dbReference>
<feature type="domain" description="UDP N-acetylglucosamine O-acyltransferase C-terminal" evidence="6">
    <location>
        <begin position="177"/>
        <end position="258"/>
    </location>
</feature>
<keyword evidence="5 7" id="KW-0012">Acyltransferase</keyword>
<evidence type="ECO:0000256" key="4">
    <source>
        <dbReference type="ARBA" id="ARBA00023098"/>
    </source>
</evidence>
<dbReference type="NCBIfam" id="TIGR01852">
    <property type="entry name" value="lipid_A_lpxA"/>
    <property type="match status" value="1"/>
</dbReference>
<evidence type="ECO:0000256" key="2">
    <source>
        <dbReference type="ARBA" id="ARBA00022556"/>
    </source>
</evidence>
<dbReference type="InterPro" id="IPR029098">
    <property type="entry name" value="Acetyltransf_C"/>
</dbReference>
<organism evidence="7 8">
    <name type="scientific">Bacteroides luti</name>
    <dbReference type="NCBI Taxonomy" id="1297750"/>
    <lineage>
        <taxon>Bacteria</taxon>
        <taxon>Pseudomonadati</taxon>
        <taxon>Bacteroidota</taxon>
        <taxon>Bacteroidia</taxon>
        <taxon>Bacteroidales</taxon>
        <taxon>Bacteroidaceae</taxon>
        <taxon>Bacteroides</taxon>
    </lineage>
</organism>
<evidence type="ECO:0000256" key="1">
    <source>
        <dbReference type="ARBA" id="ARBA00022516"/>
    </source>
</evidence>
<dbReference type="AlphaFoldDB" id="A0A1M5CRP3"/>
<evidence type="ECO:0000313" key="8">
    <source>
        <dbReference type="Proteomes" id="UP000184509"/>
    </source>
</evidence>
<accession>A0A1M5CRP3</accession>
<evidence type="ECO:0000256" key="3">
    <source>
        <dbReference type="ARBA" id="ARBA00022679"/>
    </source>
</evidence>
<dbReference type="SUPFAM" id="SSF51161">
    <property type="entry name" value="Trimeric LpxA-like enzymes"/>
    <property type="match status" value="1"/>
</dbReference>
<dbReference type="Gene3D" id="1.20.1180.10">
    <property type="entry name" value="Udp N-acetylglucosamine O-acyltransferase, C-terminal domain"/>
    <property type="match status" value="1"/>
</dbReference>
<evidence type="ECO:0000259" key="6">
    <source>
        <dbReference type="Pfam" id="PF13720"/>
    </source>
</evidence>
<dbReference type="PANTHER" id="PTHR43480:SF1">
    <property type="entry name" value="ACYL-[ACYL-CARRIER-PROTEIN]--UDP-N-ACETYLGLUCOSAMINE O-ACYLTRANSFERASE, MITOCHONDRIAL-RELATED"/>
    <property type="match status" value="1"/>
</dbReference>
<dbReference type="EMBL" id="FQTV01000010">
    <property type="protein sequence ID" value="SHF57385.1"/>
    <property type="molecule type" value="Genomic_DNA"/>
</dbReference>
<dbReference type="Gene3D" id="2.160.10.10">
    <property type="entry name" value="Hexapeptide repeat proteins"/>
    <property type="match status" value="1"/>
</dbReference>
<sequence length="258" mass="28110">MHMNTISPLAYVDPEAKIGEGVVIHPFAYIDKNVVIGDNCVIMPNASILNGTRMGNNNQVFQNTVLGATPQDFSYHGGDTILEIGNNNVFRENIVISRSSSSTGKSVIGDNNFIMDGVHICHDCNIADHCVIGIKSVIAGNCVIGSHVIFSSMVSMFQDTRVGAWSLVQGGCRLKKDVPPYIVTTTNPTSYYGVNVEVLKHHNVSEKIIQHIAQAYGLIFHSKVSIADALIRVVQEVPMSDEIENIINFIKNSNKGLI</sequence>
<dbReference type="GO" id="GO:0016020">
    <property type="term" value="C:membrane"/>
    <property type="evidence" value="ECO:0007669"/>
    <property type="project" value="GOC"/>
</dbReference>
<evidence type="ECO:0000256" key="5">
    <source>
        <dbReference type="ARBA" id="ARBA00023315"/>
    </source>
</evidence>
<dbReference type="Proteomes" id="UP000184509">
    <property type="component" value="Unassembled WGS sequence"/>
</dbReference>
<dbReference type="InterPro" id="IPR011004">
    <property type="entry name" value="Trimer_LpxA-like_sf"/>
</dbReference>
<dbReference type="InterPro" id="IPR010137">
    <property type="entry name" value="Lipid_A_LpxA"/>
</dbReference>
<keyword evidence="4" id="KW-0443">Lipid metabolism</keyword>